<name>A0A2P2NL78_RHIMU</name>
<feature type="compositionally biased region" description="Polar residues" evidence="1">
    <location>
        <begin position="46"/>
        <end position="56"/>
    </location>
</feature>
<protein>
    <submittedName>
        <fullName evidence="2">Uncharacterized protein</fullName>
    </submittedName>
</protein>
<dbReference type="AlphaFoldDB" id="A0A2P2NL78"/>
<reference evidence="2" key="1">
    <citation type="submission" date="2018-02" db="EMBL/GenBank/DDBJ databases">
        <title>Rhizophora mucronata_Transcriptome.</title>
        <authorList>
            <person name="Meera S.P."/>
            <person name="Sreeshan A."/>
            <person name="Augustine A."/>
        </authorList>
    </citation>
    <scope>NUCLEOTIDE SEQUENCE</scope>
    <source>
        <tissue evidence="2">Leaf</tissue>
    </source>
</reference>
<accession>A0A2P2NL78</accession>
<dbReference type="EMBL" id="GGEC01062763">
    <property type="protein sequence ID" value="MBX43247.1"/>
    <property type="molecule type" value="Transcribed_RNA"/>
</dbReference>
<feature type="region of interest" description="Disordered" evidence="1">
    <location>
        <begin position="34"/>
        <end position="56"/>
    </location>
</feature>
<evidence type="ECO:0000313" key="2">
    <source>
        <dbReference type="EMBL" id="MBX43247.1"/>
    </source>
</evidence>
<evidence type="ECO:0000256" key="1">
    <source>
        <dbReference type="SAM" id="MobiDB-lite"/>
    </source>
</evidence>
<organism evidence="2">
    <name type="scientific">Rhizophora mucronata</name>
    <name type="common">Asiatic mangrove</name>
    <dbReference type="NCBI Taxonomy" id="61149"/>
    <lineage>
        <taxon>Eukaryota</taxon>
        <taxon>Viridiplantae</taxon>
        <taxon>Streptophyta</taxon>
        <taxon>Embryophyta</taxon>
        <taxon>Tracheophyta</taxon>
        <taxon>Spermatophyta</taxon>
        <taxon>Magnoliopsida</taxon>
        <taxon>eudicotyledons</taxon>
        <taxon>Gunneridae</taxon>
        <taxon>Pentapetalae</taxon>
        <taxon>rosids</taxon>
        <taxon>fabids</taxon>
        <taxon>Malpighiales</taxon>
        <taxon>Rhizophoraceae</taxon>
        <taxon>Rhizophora</taxon>
    </lineage>
</organism>
<proteinExistence type="predicted"/>
<sequence>MNNSTMIDGQSSPIKNICQYLAYFKRVNQNLNNPIQRKRKREQDKNFQCTTGSLTG</sequence>